<feature type="transmembrane region" description="Helical" evidence="9">
    <location>
        <begin position="7"/>
        <end position="28"/>
    </location>
</feature>
<keyword evidence="5" id="KW-0547">Nucleotide-binding</keyword>
<dbReference type="PROSITE" id="PS50893">
    <property type="entry name" value="ABC_TRANSPORTER_2"/>
    <property type="match status" value="1"/>
</dbReference>
<dbReference type="PROSITE" id="PS00211">
    <property type="entry name" value="ABC_TRANSPORTER_1"/>
    <property type="match status" value="1"/>
</dbReference>
<dbReference type="Gene3D" id="3.40.50.300">
    <property type="entry name" value="P-loop containing nucleotide triphosphate hydrolases"/>
    <property type="match status" value="1"/>
</dbReference>
<dbReference type="SUPFAM" id="SSF52540">
    <property type="entry name" value="P-loop containing nucleoside triphosphate hydrolases"/>
    <property type="match status" value="1"/>
</dbReference>
<dbReference type="InterPro" id="IPR039421">
    <property type="entry name" value="Type_1_exporter"/>
</dbReference>
<evidence type="ECO:0000256" key="5">
    <source>
        <dbReference type="ARBA" id="ARBA00022741"/>
    </source>
</evidence>
<evidence type="ECO:0000259" key="10">
    <source>
        <dbReference type="PROSITE" id="PS50893"/>
    </source>
</evidence>
<evidence type="ECO:0000256" key="3">
    <source>
        <dbReference type="ARBA" id="ARBA00022475"/>
    </source>
</evidence>
<comment type="subcellular location">
    <subcellularLocation>
        <location evidence="1">Cell membrane</location>
        <topology evidence="1">Multi-pass membrane protein</topology>
    </subcellularLocation>
</comment>
<proteinExistence type="predicted"/>
<evidence type="ECO:0000256" key="2">
    <source>
        <dbReference type="ARBA" id="ARBA00022448"/>
    </source>
</evidence>
<feature type="transmembrane region" description="Helical" evidence="9">
    <location>
        <begin position="232"/>
        <end position="252"/>
    </location>
</feature>
<gene>
    <name evidence="12" type="ORF">GPICK_15680</name>
</gene>
<dbReference type="GO" id="GO:0005886">
    <property type="term" value="C:plasma membrane"/>
    <property type="evidence" value="ECO:0007669"/>
    <property type="project" value="UniProtKB-SubCell"/>
</dbReference>
<dbReference type="EMBL" id="CP009788">
    <property type="protein sequence ID" value="AJE04616.1"/>
    <property type="molecule type" value="Genomic_DNA"/>
</dbReference>
<dbReference type="PANTHER" id="PTHR24221">
    <property type="entry name" value="ATP-BINDING CASSETTE SUB-FAMILY B"/>
    <property type="match status" value="1"/>
</dbReference>
<feature type="domain" description="ABC transmembrane type-1" evidence="11">
    <location>
        <begin position="9"/>
        <end position="292"/>
    </location>
</feature>
<reference evidence="12 13" key="1">
    <citation type="journal article" date="2015" name="Genome Announc.">
        <title>Complete Genome of Geobacter pickeringii G13T, a Metal-Reducing Isolate from Sedimentary Kaolin Deposits.</title>
        <authorList>
            <person name="Badalamenti J.P."/>
            <person name="Bond D.R."/>
        </authorList>
    </citation>
    <scope>NUCLEOTIDE SEQUENCE [LARGE SCALE GENOMIC DNA]</scope>
    <source>
        <strain evidence="12 13">G13</strain>
    </source>
</reference>
<evidence type="ECO:0000256" key="9">
    <source>
        <dbReference type="SAM" id="Phobius"/>
    </source>
</evidence>
<evidence type="ECO:0000313" key="12">
    <source>
        <dbReference type="EMBL" id="AJE04616.1"/>
    </source>
</evidence>
<dbReference type="FunFam" id="3.40.50.300:FF:000221">
    <property type="entry name" value="Multidrug ABC transporter ATP-binding protein"/>
    <property type="match status" value="1"/>
</dbReference>
<organism evidence="12 13">
    <name type="scientific">Geobacter pickeringii</name>
    <dbReference type="NCBI Taxonomy" id="345632"/>
    <lineage>
        <taxon>Bacteria</taxon>
        <taxon>Pseudomonadati</taxon>
        <taxon>Thermodesulfobacteriota</taxon>
        <taxon>Desulfuromonadia</taxon>
        <taxon>Geobacterales</taxon>
        <taxon>Geobacteraceae</taxon>
        <taxon>Geobacter</taxon>
    </lineage>
</organism>
<dbReference type="InterPro" id="IPR017871">
    <property type="entry name" value="ABC_transporter-like_CS"/>
</dbReference>
<keyword evidence="3" id="KW-1003">Cell membrane</keyword>
<evidence type="ECO:0000256" key="8">
    <source>
        <dbReference type="ARBA" id="ARBA00023136"/>
    </source>
</evidence>
<dbReference type="Proteomes" id="UP000057609">
    <property type="component" value="Chromosome"/>
</dbReference>
<evidence type="ECO:0000256" key="4">
    <source>
        <dbReference type="ARBA" id="ARBA00022692"/>
    </source>
</evidence>
<keyword evidence="6 12" id="KW-0067">ATP-binding</keyword>
<dbReference type="GO" id="GO:0005524">
    <property type="term" value="F:ATP binding"/>
    <property type="evidence" value="ECO:0007669"/>
    <property type="project" value="UniProtKB-KW"/>
</dbReference>
<keyword evidence="13" id="KW-1185">Reference proteome</keyword>
<dbReference type="Gene3D" id="1.20.1560.10">
    <property type="entry name" value="ABC transporter type 1, transmembrane domain"/>
    <property type="match status" value="1"/>
</dbReference>
<dbReference type="CDD" id="cd18541">
    <property type="entry name" value="ABC_6TM_TmrB_like"/>
    <property type="match status" value="1"/>
</dbReference>
<dbReference type="Pfam" id="PF00005">
    <property type="entry name" value="ABC_tran"/>
    <property type="match status" value="1"/>
</dbReference>
<dbReference type="InterPro" id="IPR027417">
    <property type="entry name" value="P-loop_NTPase"/>
</dbReference>
<dbReference type="AlphaFoldDB" id="A0A0B5BKM4"/>
<name>A0A0B5BKM4_9BACT</name>
<dbReference type="HOGENOM" id="CLU_000604_84_3_7"/>
<evidence type="ECO:0000313" key="13">
    <source>
        <dbReference type="Proteomes" id="UP000057609"/>
    </source>
</evidence>
<sequence length="591" mass="64266">MRGCRRTYILGALCLVGTNGLALVIPWLLKLAVEALRNPAGALHSSAWYGGAIVGVAALQGGVRIISRTTLLHAARTIEYAIREELYAKLLSLDLPYFSGERTGDLMSRFANDLTNVRMLLGFGVLNVINTIVIYLAAIALMGRISVVLTLCAVTPLPLMIYGVKGLTRRMYHHSKRAQEELARLTSQAEETISAAVVVRAYRREAAAVETFRREALGYLASNMAMARLRGLILPLMAAASAFGTLVVLFLGGQRVIAGAMTLGDFVAFNGYLAMLVWPTVVFGWILNLVQRGAASMARLNEVLDARARVEEPADPAPVATLGGRIELRGLSFGYGGTGVLRGVSLAIKPGQRVGIVGRIGSGKSTLVRLIARLYPVQDGQIFMDGIDINRISLSLLRGSIGFVPQEGFLFSRTVRENIEYGKEGADEEAVREAARLARLDADVQRFPGGYDTLVGERGVMLSGGQKQRAAIARALLKNPAILVLDDPLSAVDARTEEEILQGLAGYYGRRTVLIVSHRLSAVRECDVIVVLEDGAVAEQGRHDELLAREGLYAAMWREQQIREEIAGFRDRRAPKNVLEKEALQNGDYIL</sequence>
<protein>
    <submittedName>
        <fullName evidence="12">ABC transporter ATP-binding protein</fullName>
    </submittedName>
</protein>
<evidence type="ECO:0000256" key="7">
    <source>
        <dbReference type="ARBA" id="ARBA00022989"/>
    </source>
</evidence>
<dbReference type="InterPro" id="IPR003593">
    <property type="entry name" value="AAA+_ATPase"/>
</dbReference>
<dbReference type="STRING" id="345632.GPICK_15680"/>
<feature type="transmembrane region" description="Helical" evidence="9">
    <location>
        <begin position="147"/>
        <end position="167"/>
    </location>
</feature>
<feature type="domain" description="ABC transporter" evidence="10">
    <location>
        <begin position="326"/>
        <end position="559"/>
    </location>
</feature>
<dbReference type="SMART" id="SM00382">
    <property type="entry name" value="AAA"/>
    <property type="match status" value="1"/>
</dbReference>
<keyword evidence="7 9" id="KW-1133">Transmembrane helix</keyword>
<accession>A0A0B5BKM4</accession>
<dbReference type="InterPro" id="IPR036640">
    <property type="entry name" value="ABC1_TM_sf"/>
</dbReference>
<feature type="transmembrane region" description="Helical" evidence="9">
    <location>
        <begin position="272"/>
        <end position="290"/>
    </location>
</feature>
<keyword evidence="8 9" id="KW-0472">Membrane</keyword>
<dbReference type="RefSeq" id="WP_039744801.1">
    <property type="nucleotide sequence ID" value="NZ_CP009788.1"/>
</dbReference>
<keyword evidence="2" id="KW-0813">Transport</keyword>
<evidence type="ECO:0000256" key="1">
    <source>
        <dbReference type="ARBA" id="ARBA00004651"/>
    </source>
</evidence>
<evidence type="ECO:0000256" key="6">
    <source>
        <dbReference type="ARBA" id="ARBA00022840"/>
    </source>
</evidence>
<dbReference type="InterPro" id="IPR003439">
    <property type="entry name" value="ABC_transporter-like_ATP-bd"/>
</dbReference>
<dbReference type="PANTHER" id="PTHR24221:SF579">
    <property type="entry name" value="ABC TRANSPORTER"/>
    <property type="match status" value="1"/>
</dbReference>
<dbReference type="GO" id="GO:0016887">
    <property type="term" value="F:ATP hydrolysis activity"/>
    <property type="evidence" value="ECO:0007669"/>
    <property type="project" value="InterPro"/>
</dbReference>
<dbReference type="InterPro" id="IPR011527">
    <property type="entry name" value="ABC1_TM_dom"/>
</dbReference>
<dbReference type="OrthoDB" id="5480201at2"/>
<dbReference type="GO" id="GO:0140359">
    <property type="term" value="F:ABC-type transporter activity"/>
    <property type="evidence" value="ECO:0007669"/>
    <property type="project" value="InterPro"/>
</dbReference>
<dbReference type="SUPFAM" id="SSF90123">
    <property type="entry name" value="ABC transporter transmembrane region"/>
    <property type="match status" value="1"/>
</dbReference>
<keyword evidence="4 9" id="KW-0812">Transmembrane</keyword>
<dbReference type="Pfam" id="PF00664">
    <property type="entry name" value="ABC_membrane"/>
    <property type="match status" value="1"/>
</dbReference>
<feature type="transmembrane region" description="Helical" evidence="9">
    <location>
        <begin position="119"/>
        <end position="141"/>
    </location>
</feature>
<dbReference type="PROSITE" id="PS50929">
    <property type="entry name" value="ABC_TM1F"/>
    <property type="match status" value="1"/>
</dbReference>
<evidence type="ECO:0000259" key="11">
    <source>
        <dbReference type="PROSITE" id="PS50929"/>
    </source>
</evidence>
<dbReference type="KEGG" id="gpi:GPICK_15680"/>
<feature type="transmembrane region" description="Helical" evidence="9">
    <location>
        <begin position="48"/>
        <end position="66"/>
    </location>
</feature>